<sequence length="415" mass="48139">MVFLPIPICAKPSKARREMPYESLKTVTEFLDPNKRFQLSQRCPDFYRVDKVVPLKLDCLRIHSNKTTVNKYTYQVGIYRKYPKGVEVPMVHQKTNLLGGSAEEIDEYGVEETPKEVIEGDISFGVDTRTDEEQILDLMIQLQRFKLSYTYTGSEISRQGMERCQDKLMAYTSRRDGIRSPFQRMVQLTTWNRNKKQVKQFAYSKDLFMDAKRLLGGMFRGRKVVHIKLLDLEGAFNSFIHLPPELKLRVEAINIGYLTSEHLDKLAPFLDGPVEVLHTIRRNFDHPIIKSARKLIISSFPNVIWNANSIARLPNKWIHINRINVKDEEEIFIFIQQVIKEWGTEERGPGTRLSVVIPTTYHIPRILELIKGSLYGERLSTRSIKVQLITDLTDVHIQLGPSEHRGETLLQMEII</sequence>
<reference evidence="2" key="1">
    <citation type="submission" date="2016-11" db="UniProtKB">
        <authorList>
            <consortium name="WormBaseParasite"/>
        </authorList>
    </citation>
    <scope>IDENTIFICATION</scope>
</reference>
<proteinExistence type="predicted"/>
<dbReference type="Pfam" id="PF12078">
    <property type="entry name" value="DUF3557"/>
    <property type="match status" value="1"/>
</dbReference>
<protein>
    <submittedName>
        <fullName evidence="2">FTH domain-containing protein</fullName>
    </submittedName>
</protein>
<dbReference type="eggNOG" id="ENOG502TK6G">
    <property type="taxonomic scope" value="Eukaryota"/>
</dbReference>
<organism evidence="1 2">
    <name type="scientific">Caenorhabditis tropicalis</name>
    <dbReference type="NCBI Taxonomy" id="1561998"/>
    <lineage>
        <taxon>Eukaryota</taxon>
        <taxon>Metazoa</taxon>
        <taxon>Ecdysozoa</taxon>
        <taxon>Nematoda</taxon>
        <taxon>Chromadorea</taxon>
        <taxon>Rhabditida</taxon>
        <taxon>Rhabditina</taxon>
        <taxon>Rhabditomorpha</taxon>
        <taxon>Rhabditoidea</taxon>
        <taxon>Rhabditidae</taxon>
        <taxon>Peloderinae</taxon>
        <taxon>Caenorhabditis</taxon>
    </lineage>
</organism>
<dbReference type="Proteomes" id="UP000095282">
    <property type="component" value="Unplaced"/>
</dbReference>
<evidence type="ECO:0000313" key="2">
    <source>
        <dbReference type="WBParaSite" id="Csp11.Scaffold629.g11518.t2"/>
    </source>
</evidence>
<dbReference type="PANTHER" id="PTHR31379:SF1">
    <property type="entry name" value="F-BOX C PROTEIN-RELATED"/>
    <property type="match status" value="1"/>
</dbReference>
<dbReference type="PANTHER" id="PTHR31379">
    <property type="entry name" value="F-BOX C PROTEIN-RELATED-RELATED"/>
    <property type="match status" value="1"/>
</dbReference>
<evidence type="ECO:0000313" key="1">
    <source>
        <dbReference type="Proteomes" id="UP000095282"/>
    </source>
</evidence>
<name>A0A1I7TT56_9PELO</name>
<dbReference type="WBParaSite" id="Csp11.Scaffold629.g11518.t2">
    <property type="protein sequence ID" value="Csp11.Scaffold629.g11518.t2"/>
    <property type="gene ID" value="Csp11.Scaffold629.g11518"/>
</dbReference>
<keyword evidence="1" id="KW-1185">Reference proteome</keyword>
<dbReference type="AlphaFoldDB" id="A0A1I7TT56"/>
<accession>A0A1I7TT56</accession>
<dbReference type="InterPro" id="IPR021942">
    <property type="entry name" value="DUF3557"/>
</dbReference>